<sequence>MLPRLVSNSWAQAICPPQLPKVLGLQSNRRSEGQFFFFILFLVFFFFETESCSVAQAGVQWPDLSSLQAPPPGFRPFSCLSLPSSWDYRRPPPRPASFLYF</sequence>
<keyword evidence="1" id="KW-0472">Membrane</keyword>
<keyword evidence="1" id="KW-1133">Transmembrane helix</keyword>
<gene>
    <name evidence="2" type="ORF">EGM_05679</name>
</gene>
<accession>G7PQB2</accession>
<dbReference type="PANTHER" id="PTHR46254:SF7">
    <property type="entry name" value="PI4-KINASE N-TERMINAL DOMAIN-CONTAINING PROTEIN"/>
    <property type="match status" value="1"/>
</dbReference>
<dbReference type="PANTHER" id="PTHR46254">
    <property type="entry name" value="PROTEIN GVQW1-RELATED"/>
    <property type="match status" value="1"/>
</dbReference>
<feature type="non-terminal residue" evidence="2">
    <location>
        <position position="101"/>
    </location>
</feature>
<reference evidence="2" key="1">
    <citation type="journal article" date="2011" name="Nat. Biotechnol.">
        <title>Genome sequencing and comparison of two nonhuman primate animal models, the cynomolgus and Chinese rhesus macaques.</title>
        <authorList>
            <person name="Yan G."/>
            <person name="Zhang G."/>
            <person name="Fang X."/>
            <person name="Zhang Y."/>
            <person name="Li C."/>
            <person name="Ling F."/>
            <person name="Cooper D.N."/>
            <person name="Li Q."/>
            <person name="Li Y."/>
            <person name="van Gool A.J."/>
            <person name="Du H."/>
            <person name="Chen J."/>
            <person name="Chen R."/>
            <person name="Zhang P."/>
            <person name="Huang Z."/>
            <person name="Thompson J.R."/>
            <person name="Meng Y."/>
            <person name="Bai Y."/>
            <person name="Wang J."/>
            <person name="Zhuo M."/>
            <person name="Wang T."/>
            <person name="Huang Y."/>
            <person name="Wei L."/>
            <person name="Li J."/>
            <person name="Wang Z."/>
            <person name="Hu H."/>
            <person name="Yang P."/>
            <person name="Le L."/>
            <person name="Stenson P.D."/>
            <person name="Li B."/>
            <person name="Liu X."/>
            <person name="Ball E.V."/>
            <person name="An N."/>
            <person name="Huang Q."/>
            <person name="Zhang Y."/>
            <person name="Fan W."/>
            <person name="Zhang X."/>
            <person name="Li Y."/>
            <person name="Wang W."/>
            <person name="Katze M.G."/>
            <person name="Su B."/>
            <person name="Nielsen R."/>
            <person name="Yang H."/>
            <person name="Wang J."/>
            <person name="Wang X."/>
            <person name="Wang J."/>
        </authorList>
    </citation>
    <scope>NUCLEOTIDE SEQUENCE [LARGE SCALE GENOMIC DNA]</scope>
    <source>
        <strain evidence="2">CE-4</strain>
    </source>
</reference>
<evidence type="ECO:0000313" key="2">
    <source>
        <dbReference type="EMBL" id="EHH56302.1"/>
    </source>
</evidence>
<proteinExistence type="predicted"/>
<keyword evidence="1" id="KW-0812">Transmembrane</keyword>
<dbReference type="Proteomes" id="UP000009130">
    <property type="component" value="Chromosome 14"/>
</dbReference>
<dbReference type="AlphaFoldDB" id="G7PQB2"/>
<dbReference type="EMBL" id="CM001289">
    <property type="protein sequence ID" value="EHH56302.1"/>
    <property type="molecule type" value="Genomic_DNA"/>
</dbReference>
<name>G7PQB2_MACFA</name>
<protein>
    <submittedName>
        <fullName evidence="2">Uncharacterized protein</fullName>
    </submittedName>
</protein>
<organism>
    <name type="scientific">Macaca fascicularis</name>
    <name type="common">Crab-eating macaque</name>
    <name type="synonym">Cynomolgus monkey</name>
    <dbReference type="NCBI Taxonomy" id="9541"/>
    <lineage>
        <taxon>Eukaryota</taxon>
        <taxon>Metazoa</taxon>
        <taxon>Chordata</taxon>
        <taxon>Craniata</taxon>
        <taxon>Vertebrata</taxon>
        <taxon>Euteleostomi</taxon>
        <taxon>Mammalia</taxon>
        <taxon>Eutheria</taxon>
        <taxon>Euarchontoglires</taxon>
        <taxon>Primates</taxon>
        <taxon>Haplorrhini</taxon>
        <taxon>Catarrhini</taxon>
        <taxon>Cercopithecidae</taxon>
        <taxon>Cercopithecinae</taxon>
        <taxon>Macaca</taxon>
    </lineage>
</organism>
<evidence type="ECO:0000256" key="1">
    <source>
        <dbReference type="SAM" id="Phobius"/>
    </source>
</evidence>
<feature type="transmembrane region" description="Helical" evidence="1">
    <location>
        <begin position="35"/>
        <end position="57"/>
    </location>
</feature>